<evidence type="ECO:0008006" key="4">
    <source>
        <dbReference type="Google" id="ProtNLM"/>
    </source>
</evidence>
<proteinExistence type="predicted"/>
<name>A0A1G8GYQ9_9CLOT</name>
<evidence type="ECO:0000313" key="3">
    <source>
        <dbReference type="Proteomes" id="UP000183255"/>
    </source>
</evidence>
<protein>
    <recommendedName>
        <fullName evidence="4">SH3 domain-containing protein</fullName>
    </recommendedName>
</protein>
<evidence type="ECO:0000313" key="2">
    <source>
        <dbReference type="EMBL" id="SDH99555.1"/>
    </source>
</evidence>
<reference evidence="2 3" key="1">
    <citation type="submission" date="2016-10" db="EMBL/GenBank/DDBJ databases">
        <authorList>
            <person name="de Groot N.N."/>
        </authorList>
    </citation>
    <scope>NUCLEOTIDE SEQUENCE [LARGE SCALE GENOMIC DNA]</scope>
    <source>
        <strain evidence="2 3">CGMCC 1.5058</strain>
    </source>
</reference>
<accession>A0A1G8GYQ9</accession>
<dbReference type="Proteomes" id="UP000183255">
    <property type="component" value="Unassembled WGS sequence"/>
</dbReference>
<keyword evidence="1" id="KW-0732">Signal</keyword>
<dbReference type="AlphaFoldDB" id="A0A1G8GYQ9"/>
<feature type="chain" id="PRO_5039660843" description="SH3 domain-containing protein" evidence="1">
    <location>
        <begin position="23"/>
        <end position="304"/>
    </location>
</feature>
<sequence>MKRSLFTPFLMTLFLMCFFGCANLESPDEVEEPPQTPVETDNGGKGGILEEIVVESRDLQMDGFDKEYYTEADLNGDGIKDTISLRTAINPYYDEVISYELYVNEEALSYEGEMISPFFHVTDLLATDNLLEIAVSEEGPSSDYATVFYRYMNGKLTVLSKLEGFLGEIPNSDMSGKLIVHGDGRVSTLSRGQVMQTFFYEDEYLLVSPTDLKHVEKDLYPMETKVTLLKKLKTMVSRSDFTEAYEFQPGEKAVLLETDNRTWVSIRNEDGEISWFRIKDFGMILDQEESGFSTDFFEGLNMAD</sequence>
<dbReference type="RefSeq" id="WP_031573424.1">
    <property type="nucleotide sequence ID" value="NZ_FNDZ01000001.1"/>
</dbReference>
<gene>
    <name evidence="2" type="ORF">SAMN05421804_101413</name>
</gene>
<dbReference type="EMBL" id="FNDZ01000001">
    <property type="protein sequence ID" value="SDH99555.1"/>
    <property type="molecule type" value="Genomic_DNA"/>
</dbReference>
<organism evidence="2 3">
    <name type="scientific">Proteiniclasticum ruminis</name>
    <dbReference type="NCBI Taxonomy" id="398199"/>
    <lineage>
        <taxon>Bacteria</taxon>
        <taxon>Bacillati</taxon>
        <taxon>Bacillota</taxon>
        <taxon>Clostridia</taxon>
        <taxon>Eubacteriales</taxon>
        <taxon>Clostridiaceae</taxon>
        <taxon>Proteiniclasticum</taxon>
    </lineage>
</organism>
<evidence type="ECO:0000256" key="1">
    <source>
        <dbReference type="SAM" id="SignalP"/>
    </source>
</evidence>
<feature type="signal peptide" evidence="1">
    <location>
        <begin position="1"/>
        <end position="22"/>
    </location>
</feature>